<name>A0AAE4JUF7_9CYAN</name>
<dbReference type="InterPro" id="IPR027417">
    <property type="entry name" value="P-loop_NTPase"/>
</dbReference>
<dbReference type="AlphaFoldDB" id="A0AAE4JUF7"/>
<gene>
    <name evidence="13" type="ORF">RIF25_00650</name>
</gene>
<dbReference type="Pfam" id="PF00069">
    <property type="entry name" value="Pkinase"/>
    <property type="match status" value="1"/>
</dbReference>
<evidence type="ECO:0000256" key="1">
    <source>
        <dbReference type="ARBA" id="ARBA00012513"/>
    </source>
</evidence>
<feature type="domain" description="TIR" evidence="12">
    <location>
        <begin position="349"/>
        <end position="479"/>
    </location>
</feature>
<protein>
    <recommendedName>
        <fullName evidence="1">non-specific serine/threonine protein kinase</fullName>
        <ecNumber evidence="1">2.7.11.1</ecNumber>
    </recommendedName>
</protein>
<dbReference type="SUPFAM" id="SSF56112">
    <property type="entry name" value="Protein kinase-like (PK-like)"/>
    <property type="match status" value="1"/>
</dbReference>
<dbReference type="InterPro" id="IPR035897">
    <property type="entry name" value="Toll_tir_struct_dom_sf"/>
</dbReference>
<sequence length="865" mass="96925">MLGLVEFSLNNAPSIGMIGKTFGGRYRILSVLGAGNFGQTFLAEDTHRPGRVKCVVKYLRPARTDGNFLPLARDLFFREAQVLEKLGHHDQIPRLLAYFAEGEEFYLVQDFIEGHVLRTELPLGCCWSEAQVIQMLTDVLQILSFVHRCGVIHRDIKPDNLMRRVSDQKLVLIDFGAVKQMGLSIGGGTLMGAAAAQTIAIGTPGYMPPEQAQGRPRANSDLYALGMIGVQALSGQNPLQLPQDKLGNWQWQAQMAVSGGLVEILSRMIRPGVYERYNSADEVLQALQNLDSAPPVWKRLGNFLRTPVQDLLRPHSPPPGPAIVANPPPTRQPTPASDIDFPPLKAYGQGRNVFISHSNGSEEQELAEEFFAALVAAGHQPFMASQSIQMGEGWAQRIDQELQLCDFFLLLLSSQSAQSEMVLEEVRTVRNLQAQRPERRPFILPIRVNFPLDLPLNYELRGYLHRLQQRFWHSSTDTPALLQEVLSLVNATSEPTQAPEMPSGSGASLLPPPPTIAEDAPPLPVAEPELPEGQVEVASAFYMERPPIESRCRETLLQPGALIRIKAPRQMGKTSLMARLLYRATEENYATVPLSFQLADADVFSNLDKLLRWFCAGVGRRLGLENKLQDYWDDIFGSKYNCTAYFEEYLLPHCDRPLTLGLDEVDRVFEYPAIASDFFGLLRAWHEEAKNRDVWRNLRLIVVHGTEVYIPLDINQSPFNVGLAVDLPEFTQAQILELSQLHGLDFSQNQLTELQQLIGGHAYLVRLTLYHLAKQDLSWQELITQAATETGLYRDHLRGQWWHLHQRAELVPAFKEVVQSSEAVVLDSTIGFKLHSLGLVHLAGNAACVRCDLYRQYFSRQLGVT</sequence>
<dbReference type="Gene3D" id="3.40.50.300">
    <property type="entry name" value="P-loop containing nucleotide triphosphate hydrolases"/>
    <property type="match status" value="1"/>
</dbReference>
<evidence type="ECO:0000256" key="4">
    <source>
        <dbReference type="ARBA" id="ARBA00022741"/>
    </source>
</evidence>
<dbReference type="PROSITE" id="PS50104">
    <property type="entry name" value="TIR"/>
    <property type="match status" value="1"/>
</dbReference>
<keyword evidence="4 9" id="KW-0547">Nucleotide-binding</keyword>
<dbReference type="CDD" id="cd14014">
    <property type="entry name" value="STKc_PknB_like"/>
    <property type="match status" value="1"/>
</dbReference>
<feature type="domain" description="Protein kinase" evidence="11">
    <location>
        <begin position="26"/>
        <end position="288"/>
    </location>
</feature>
<proteinExistence type="predicted"/>
<dbReference type="Pfam" id="PF13676">
    <property type="entry name" value="TIR_2"/>
    <property type="match status" value="1"/>
</dbReference>
<dbReference type="GO" id="GO:0005524">
    <property type="term" value="F:ATP binding"/>
    <property type="evidence" value="ECO:0007669"/>
    <property type="project" value="UniProtKB-UniRule"/>
</dbReference>
<dbReference type="EC" id="2.7.11.1" evidence="1"/>
<accession>A0AAE4JUF7</accession>
<dbReference type="SUPFAM" id="SSF52200">
    <property type="entry name" value="Toll/Interleukin receptor TIR domain"/>
    <property type="match status" value="1"/>
</dbReference>
<dbReference type="SMART" id="SM00220">
    <property type="entry name" value="S_TKc"/>
    <property type="match status" value="1"/>
</dbReference>
<evidence type="ECO:0000313" key="13">
    <source>
        <dbReference type="EMBL" id="MDS3859305.1"/>
    </source>
</evidence>
<reference evidence="14" key="1">
    <citation type="submission" date="2023-07" db="EMBL/GenBank/DDBJ databases">
        <authorList>
            <person name="Luz R."/>
            <person name="Cordeiro R."/>
            <person name="Fonseca A."/>
            <person name="Goncalves V."/>
        </authorList>
    </citation>
    <scope>NUCLEOTIDE SEQUENCE [LARGE SCALE GENOMIC DNA]</scope>
    <source>
        <strain evidence="14">BACA0444</strain>
    </source>
</reference>
<dbReference type="Gene3D" id="1.10.510.10">
    <property type="entry name" value="Transferase(Phosphotransferase) domain 1"/>
    <property type="match status" value="1"/>
</dbReference>
<evidence type="ECO:0000256" key="5">
    <source>
        <dbReference type="ARBA" id="ARBA00022777"/>
    </source>
</evidence>
<evidence type="ECO:0000259" key="11">
    <source>
        <dbReference type="PROSITE" id="PS50011"/>
    </source>
</evidence>
<evidence type="ECO:0000256" key="6">
    <source>
        <dbReference type="ARBA" id="ARBA00022840"/>
    </source>
</evidence>
<dbReference type="EMBL" id="JAVMIP010000001">
    <property type="protein sequence ID" value="MDS3859305.1"/>
    <property type="molecule type" value="Genomic_DNA"/>
</dbReference>
<dbReference type="InterPro" id="IPR011009">
    <property type="entry name" value="Kinase-like_dom_sf"/>
</dbReference>
<dbReference type="PROSITE" id="PS50011">
    <property type="entry name" value="PROTEIN_KINASE_DOM"/>
    <property type="match status" value="1"/>
</dbReference>
<dbReference type="Pfam" id="PF14516">
    <property type="entry name" value="AAA_35"/>
    <property type="match status" value="1"/>
</dbReference>
<dbReference type="PANTHER" id="PTHR24363:SF0">
    <property type="entry name" value="SERINE_THREONINE KINASE LIKE DOMAIN CONTAINING 1"/>
    <property type="match status" value="1"/>
</dbReference>
<dbReference type="InterPro" id="IPR017441">
    <property type="entry name" value="Protein_kinase_ATP_BS"/>
</dbReference>
<feature type="binding site" evidence="9">
    <location>
        <position position="57"/>
    </location>
    <ligand>
        <name>ATP</name>
        <dbReference type="ChEBI" id="CHEBI:30616"/>
    </ligand>
</feature>
<comment type="catalytic activity">
    <reaction evidence="8">
        <text>L-seryl-[protein] + ATP = O-phospho-L-seryl-[protein] + ADP + H(+)</text>
        <dbReference type="Rhea" id="RHEA:17989"/>
        <dbReference type="Rhea" id="RHEA-COMP:9863"/>
        <dbReference type="Rhea" id="RHEA-COMP:11604"/>
        <dbReference type="ChEBI" id="CHEBI:15378"/>
        <dbReference type="ChEBI" id="CHEBI:29999"/>
        <dbReference type="ChEBI" id="CHEBI:30616"/>
        <dbReference type="ChEBI" id="CHEBI:83421"/>
        <dbReference type="ChEBI" id="CHEBI:456216"/>
        <dbReference type="EC" id="2.7.11.1"/>
    </reaction>
</comment>
<dbReference type="GO" id="GO:0004674">
    <property type="term" value="F:protein serine/threonine kinase activity"/>
    <property type="evidence" value="ECO:0007669"/>
    <property type="project" value="UniProtKB-KW"/>
</dbReference>
<dbReference type="RefSeq" id="WP_322876640.1">
    <property type="nucleotide sequence ID" value="NZ_JAVMIP010000001.1"/>
</dbReference>
<dbReference type="InterPro" id="IPR000157">
    <property type="entry name" value="TIR_dom"/>
</dbReference>
<evidence type="ECO:0000256" key="3">
    <source>
        <dbReference type="ARBA" id="ARBA00022679"/>
    </source>
</evidence>
<keyword evidence="2" id="KW-0723">Serine/threonine-protein kinase</keyword>
<evidence type="ECO:0000256" key="9">
    <source>
        <dbReference type="PROSITE-ProRule" id="PRU10141"/>
    </source>
</evidence>
<keyword evidence="5" id="KW-0418">Kinase</keyword>
<comment type="catalytic activity">
    <reaction evidence="7">
        <text>L-threonyl-[protein] + ATP = O-phospho-L-threonyl-[protein] + ADP + H(+)</text>
        <dbReference type="Rhea" id="RHEA:46608"/>
        <dbReference type="Rhea" id="RHEA-COMP:11060"/>
        <dbReference type="Rhea" id="RHEA-COMP:11605"/>
        <dbReference type="ChEBI" id="CHEBI:15378"/>
        <dbReference type="ChEBI" id="CHEBI:30013"/>
        <dbReference type="ChEBI" id="CHEBI:30616"/>
        <dbReference type="ChEBI" id="CHEBI:61977"/>
        <dbReference type="ChEBI" id="CHEBI:456216"/>
        <dbReference type="EC" id="2.7.11.1"/>
    </reaction>
</comment>
<comment type="caution">
    <text evidence="13">The sequence shown here is derived from an EMBL/GenBank/DDBJ whole genome shotgun (WGS) entry which is preliminary data.</text>
</comment>
<dbReference type="PANTHER" id="PTHR24363">
    <property type="entry name" value="SERINE/THREONINE PROTEIN KINASE"/>
    <property type="match status" value="1"/>
</dbReference>
<keyword evidence="14" id="KW-1185">Reference proteome</keyword>
<organism evidence="13 14">
    <name type="scientific">Pseudocalidococcus azoricus BACA0444</name>
    <dbReference type="NCBI Taxonomy" id="2918990"/>
    <lineage>
        <taxon>Bacteria</taxon>
        <taxon>Bacillati</taxon>
        <taxon>Cyanobacteriota</taxon>
        <taxon>Cyanophyceae</taxon>
        <taxon>Acaryochloridales</taxon>
        <taxon>Thermosynechococcaceae</taxon>
        <taxon>Pseudocalidococcus</taxon>
        <taxon>Pseudocalidococcus azoricus</taxon>
    </lineage>
</organism>
<dbReference type="InterPro" id="IPR000719">
    <property type="entry name" value="Prot_kinase_dom"/>
</dbReference>
<dbReference type="Gene3D" id="3.40.50.10140">
    <property type="entry name" value="Toll/interleukin-1 receptor homology (TIR) domain"/>
    <property type="match status" value="1"/>
</dbReference>
<evidence type="ECO:0000259" key="12">
    <source>
        <dbReference type="PROSITE" id="PS50104"/>
    </source>
</evidence>
<feature type="region of interest" description="Disordered" evidence="10">
    <location>
        <begin position="492"/>
        <end position="514"/>
    </location>
</feature>
<dbReference type="SUPFAM" id="SSF52540">
    <property type="entry name" value="P-loop containing nucleoside triphosphate hydrolases"/>
    <property type="match status" value="1"/>
</dbReference>
<evidence type="ECO:0000256" key="10">
    <source>
        <dbReference type="SAM" id="MobiDB-lite"/>
    </source>
</evidence>
<dbReference type="Gene3D" id="3.30.200.20">
    <property type="entry name" value="Phosphorylase Kinase, domain 1"/>
    <property type="match status" value="1"/>
</dbReference>
<keyword evidence="3" id="KW-0808">Transferase</keyword>
<evidence type="ECO:0000256" key="7">
    <source>
        <dbReference type="ARBA" id="ARBA00047899"/>
    </source>
</evidence>
<evidence type="ECO:0000313" key="14">
    <source>
        <dbReference type="Proteomes" id="UP001268256"/>
    </source>
</evidence>
<evidence type="ECO:0000256" key="8">
    <source>
        <dbReference type="ARBA" id="ARBA00048679"/>
    </source>
</evidence>
<dbReference type="PROSITE" id="PS00107">
    <property type="entry name" value="PROTEIN_KINASE_ATP"/>
    <property type="match status" value="1"/>
</dbReference>
<dbReference type="GO" id="GO:0007165">
    <property type="term" value="P:signal transduction"/>
    <property type="evidence" value="ECO:0007669"/>
    <property type="project" value="InterPro"/>
</dbReference>
<dbReference type="Proteomes" id="UP001268256">
    <property type="component" value="Unassembled WGS sequence"/>
</dbReference>
<evidence type="ECO:0000256" key="2">
    <source>
        <dbReference type="ARBA" id="ARBA00022527"/>
    </source>
</evidence>
<keyword evidence="6 9" id="KW-0067">ATP-binding</keyword>